<dbReference type="HAMAP" id="MF_00014">
    <property type="entry name" value="Ribosome_mat_RimM"/>
    <property type="match status" value="1"/>
</dbReference>
<dbReference type="GO" id="GO:0005737">
    <property type="term" value="C:cytoplasm"/>
    <property type="evidence" value="ECO:0007669"/>
    <property type="project" value="UniProtKB-SubCell"/>
</dbReference>
<dbReference type="AlphaFoldDB" id="A0A2A7SPL0"/>
<evidence type="ECO:0000256" key="4">
    <source>
        <dbReference type="ARBA" id="ARBA00023186"/>
    </source>
</evidence>
<dbReference type="Gene3D" id="2.40.30.60">
    <property type="entry name" value="RimM"/>
    <property type="match status" value="1"/>
</dbReference>
<evidence type="ECO:0000313" key="8">
    <source>
        <dbReference type="EMBL" id="PEH45220.1"/>
    </source>
</evidence>
<name>A0A2A7SPL0_9ENTE</name>
<keyword evidence="1 5" id="KW-0963">Cytoplasm</keyword>
<keyword evidence="2 5" id="KW-0690">Ribosome biogenesis</keyword>
<dbReference type="InterPro" id="IPR009000">
    <property type="entry name" value="Transl_B-barrel_sf"/>
</dbReference>
<dbReference type="KEGG" id="edu:LIU_10250"/>
<dbReference type="STRING" id="53345.LIU_10250"/>
<keyword evidence="3 5" id="KW-0698">rRNA processing</keyword>
<comment type="similarity">
    <text evidence="5">Belongs to the RimM family.</text>
</comment>
<evidence type="ECO:0000313" key="9">
    <source>
        <dbReference type="EMBL" id="RCA11168.1"/>
    </source>
</evidence>
<dbReference type="GO" id="GO:0043022">
    <property type="term" value="F:ribosome binding"/>
    <property type="evidence" value="ECO:0007669"/>
    <property type="project" value="InterPro"/>
</dbReference>
<dbReference type="PANTHER" id="PTHR33692">
    <property type="entry name" value="RIBOSOME MATURATION FACTOR RIMM"/>
    <property type="match status" value="1"/>
</dbReference>
<dbReference type="GO" id="GO:0042274">
    <property type="term" value="P:ribosomal small subunit biogenesis"/>
    <property type="evidence" value="ECO:0007669"/>
    <property type="project" value="UniProtKB-UniRule"/>
</dbReference>
<dbReference type="InterPro" id="IPR011961">
    <property type="entry name" value="RimM"/>
</dbReference>
<feature type="domain" description="PRC-barrel" evidence="7">
    <location>
        <begin position="96"/>
        <end position="169"/>
    </location>
</feature>
<dbReference type="Proteomes" id="UP000252797">
    <property type="component" value="Unassembled WGS sequence"/>
</dbReference>
<comment type="subunit">
    <text evidence="5">Binds ribosomal protein uS19.</text>
</comment>
<comment type="subcellular location">
    <subcellularLocation>
        <location evidence="5">Cytoplasm</location>
    </subcellularLocation>
</comment>
<dbReference type="InterPro" id="IPR011033">
    <property type="entry name" value="PRC_barrel-like_sf"/>
</dbReference>
<dbReference type="EMBL" id="PDEB01000004">
    <property type="protein sequence ID" value="PEH45220.1"/>
    <property type="molecule type" value="Genomic_DNA"/>
</dbReference>
<proteinExistence type="inferred from homology"/>
<evidence type="ECO:0000256" key="2">
    <source>
        <dbReference type="ARBA" id="ARBA00022517"/>
    </source>
</evidence>
<evidence type="ECO:0000256" key="1">
    <source>
        <dbReference type="ARBA" id="ARBA00022490"/>
    </source>
</evidence>
<accession>A0A2A7SPL0</accession>
<evidence type="ECO:0000313" key="13">
    <source>
        <dbReference type="Proteomes" id="UP000254070"/>
    </source>
</evidence>
<dbReference type="Proteomes" id="UP000254070">
    <property type="component" value="Unassembled WGS sequence"/>
</dbReference>
<feature type="domain" description="RimM N-terminal" evidence="6">
    <location>
        <begin position="7"/>
        <end position="89"/>
    </location>
</feature>
<dbReference type="InterPro" id="IPR002676">
    <property type="entry name" value="RimM_N"/>
</dbReference>
<reference evidence="9 12" key="1">
    <citation type="submission" date="2015-06" db="EMBL/GenBank/DDBJ databases">
        <title>The Genome Sequence of Enterococcus durans 4EA1.</title>
        <authorList>
            <consortium name="The Broad Institute Genomics Platform"/>
            <consortium name="The Broad Institute Genome Sequencing Center for Infectious Disease"/>
            <person name="Earl A.M."/>
            <person name="Van Tyne D."/>
            <person name="Lebreton F."/>
            <person name="Saavedra J.T."/>
            <person name="Gilmore M.S."/>
            <person name="Manson Mcguire A."/>
            <person name="Clock S."/>
            <person name="Crupain M."/>
            <person name="Rangan U."/>
            <person name="Young S."/>
            <person name="Abouelleil A."/>
            <person name="Cao P."/>
            <person name="Chapman S.B."/>
            <person name="Griggs A."/>
            <person name="Priest M."/>
            <person name="Shea T."/>
            <person name="Wortman J."/>
            <person name="Nusbaum C."/>
            <person name="Birren B."/>
        </authorList>
    </citation>
    <scope>NUCLEOTIDE SEQUENCE [LARGE SCALE GENOMIC DNA]</scope>
    <source>
        <strain evidence="9 12">4EA1</strain>
    </source>
</reference>
<gene>
    <name evidence="5 10" type="primary">rimM</name>
    <name evidence="8" type="ORF">CRM96_09445</name>
    <name evidence="9" type="ORF">EA71_01923</name>
    <name evidence="10" type="ORF">NCTC8129_03015</name>
</gene>
<dbReference type="InterPro" id="IPR027275">
    <property type="entry name" value="PRC-brl_dom"/>
</dbReference>
<dbReference type="OrthoDB" id="9810331at2"/>
<dbReference type="Gene3D" id="2.30.30.240">
    <property type="entry name" value="PRC-barrel domain"/>
    <property type="match status" value="1"/>
</dbReference>
<sequence>MTEYLNVGKIVNTQGIKGEVRVISTTDFPEERYKKGAVLTLFQEKKAPIELTVKSHRKHKNFDIVSFEGHPSINDVEKYRDGILRVSKENTVELEENEFYYHEIIGATVIDEDGTELGKIKEILSPGANDVWVVQRQKKKDILLPYIDSVVKEVDTKNGIVRVEIPEGLIDDEN</sequence>
<evidence type="ECO:0000313" key="10">
    <source>
        <dbReference type="EMBL" id="STP30761.1"/>
    </source>
</evidence>
<dbReference type="GO" id="GO:0006364">
    <property type="term" value="P:rRNA processing"/>
    <property type="evidence" value="ECO:0007669"/>
    <property type="project" value="UniProtKB-UniRule"/>
</dbReference>
<comment type="domain">
    <text evidence="5">The PRC barrel domain binds ribosomal protein uS19.</text>
</comment>
<dbReference type="NCBIfam" id="TIGR02273">
    <property type="entry name" value="16S_RimM"/>
    <property type="match status" value="1"/>
</dbReference>
<dbReference type="Pfam" id="PF01782">
    <property type="entry name" value="RimM"/>
    <property type="match status" value="1"/>
</dbReference>
<dbReference type="EMBL" id="LEPB01000004">
    <property type="protein sequence ID" value="RCA11168.1"/>
    <property type="molecule type" value="Genomic_DNA"/>
</dbReference>
<evidence type="ECO:0000256" key="5">
    <source>
        <dbReference type="HAMAP-Rule" id="MF_00014"/>
    </source>
</evidence>
<dbReference type="GO" id="GO:0005840">
    <property type="term" value="C:ribosome"/>
    <property type="evidence" value="ECO:0007669"/>
    <property type="project" value="InterPro"/>
</dbReference>
<evidence type="ECO:0000259" key="7">
    <source>
        <dbReference type="Pfam" id="PF05239"/>
    </source>
</evidence>
<evidence type="ECO:0000313" key="11">
    <source>
        <dbReference type="Proteomes" id="UP000220669"/>
    </source>
</evidence>
<organism evidence="9 12">
    <name type="scientific">Enterococcus durans</name>
    <dbReference type="NCBI Taxonomy" id="53345"/>
    <lineage>
        <taxon>Bacteria</taxon>
        <taxon>Bacillati</taxon>
        <taxon>Bacillota</taxon>
        <taxon>Bacilli</taxon>
        <taxon>Lactobacillales</taxon>
        <taxon>Enterococcaceae</taxon>
        <taxon>Enterococcus</taxon>
    </lineage>
</organism>
<dbReference type="PANTHER" id="PTHR33692:SF1">
    <property type="entry name" value="RIBOSOME MATURATION FACTOR RIMM"/>
    <property type="match status" value="1"/>
</dbReference>
<reference evidence="10 13" key="3">
    <citation type="submission" date="2018-06" db="EMBL/GenBank/DDBJ databases">
        <authorList>
            <consortium name="Pathogen Informatics"/>
            <person name="Doyle S."/>
        </authorList>
    </citation>
    <scope>NUCLEOTIDE SEQUENCE [LARGE SCALE GENOMIC DNA]</scope>
    <source>
        <strain evidence="10 13">NCTC8129</strain>
    </source>
</reference>
<evidence type="ECO:0000259" key="6">
    <source>
        <dbReference type="Pfam" id="PF01782"/>
    </source>
</evidence>
<evidence type="ECO:0000313" key="12">
    <source>
        <dbReference type="Proteomes" id="UP000252797"/>
    </source>
</evidence>
<protein>
    <recommendedName>
        <fullName evidence="5">Ribosome maturation factor RimM</fullName>
    </recommendedName>
</protein>
<dbReference type="SUPFAM" id="SSF50447">
    <property type="entry name" value="Translation proteins"/>
    <property type="match status" value="1"/>
</dbReference>
<dbReference type="SUPFAM" id="SSF50346">
    <property type="entry name" value="PRC-barrel domain"/>
    <property type="match status" value="1"/>
</dbReference>
<dbReference type="Pfam" id="PF05239">
    <property type="entry name" value="PRC"/>
    <property type="match status" value="1"/>
</dbReference>
<dbReference type="EMBL" id="UGIF01000002">
    <property type="protein sequence ID" value="STP30761.1"/>
    <property type="molecule type" value="Genomic_DNA"/>
</dbReference>
<dbReference type="GeneID" id="56741810"/>
<dbReference type="Proteomes" id="UP000220669">
    <property type="component" value="Unassembled WGS sequence"/>
</dbReference>
<keyword evidence="4 5" id="KW-0143">Chaperone</keyword>
<evidence type="ECO:0000256" key="3">
    <source>
        <dbReference type="ARBA" id="ARBA00022552"/>
    </source>
</evidence>
<reference evidence="8 11" key="2">
    <citation type="submission" date="2017-09" db="EMBL/GenBank/DDBJ databases">
        <title>FDA dAtabase for Regulatory Grade micrObial Sequences (FDA-ARGOS): Supporting development and validation of Infectious Disease Dx tests.</title>
        <authorList>
            <person name="Minogue T."/>
            <person name="Wolcott M."/>
            <person name="Wasieloski L."/>
            <person name="Aguilar W."/>
            <person name="Moore D."/>
            <person name="Tallon L.J."/>
            <person name="Sadzewicz L."/>
            <person name="Ott S."/>
            <person name="Zhao X."/>
            <person name="Nagaraj S."/>
            <person name="Vavikolanu K."/>
            <person name="Aluvathingal J."/>
            <person name="Nadendla S."/>
            <person name="Sichtig H."/>
        </authorList>
    </citation>
    <scope>NUCLEOTIDE SEQUENCE [LARGE SCALE GENOMIC DNA]</scope>
    <source>
        <strain evidence="8 11">FDAARGOS_396</strain>
    </source>
</reference>
<comment type="function">
    <text evidence="5">An accessory protein needed during the final step in the assembly of 30S ribosomal subunit, possibly for assembly of the head region. Essential for efficient processing of 16S rRNA. May be needed both before and after RbfA during the maturation of 16S rRNA. It has affinity for free ribosomal 30S subunits but not for 70S ribosomes.</text>
</comment>
<dbReference type="RefSeq" id="WP_005875633.1">
    <property type="nucleotide sequence ID" value="NZ_CABGIQ010000008.1"/>
</dbReference>
<dbReference type="InterPro" id="IPR036976">
    <property type="entry name" value="RimM_N_sf"/>
</dbReference>